<dbReference type="PANTHER" id="PTHR43884">
    <property type="entry name" value="ACYL-COA DEHYDROGENASE"/>
    <property type="match status" value="1"/>
</dbReference>
<dbReference type="Pfam" id="PF02770">
    <property type="entry name" value="Acyl-CoA_dh_M"/>
    <property type="match status" value="1"/>
</dbReference>
<dbReference type="Gene3D" id="1.10.540.10">
    <property type="entry name" value="Acyl-CoA dehydrogenase/oxidase, N-terminal domain"/>
    <property type="match status" value="1"/>
</dbReference>
<dbReference type="STRING" id="70415.A0A5S6R2A0"/>
<name>A0A5S6R2A0_TRIMR</name>
<protein>
    <submittedName>
        <fullName evidence="20 21">Uncharacterized protein</fullName>
    </submittedName>
</protein>
<dbReference type="PROSITE" id="PS50056">
    <property type="entry name" value="TYR_PHOSPHATASE_2"/>
    <property type="match status" value="1"/>
</dbReference>
<dbReference type="Gene3D" id="3.30.70.1220">
    <property type="entry name" value="TFB5-like"/>
    <property type="match status" value="1"/>
</dbReference>
<dbReference type="SUPFAM" id="SSF52799">
    <property type="entry name" value="(Phosphotyrosine protein) phosphatases II"/>
    <property type="match status" value="1"/>
</dbReference>
<dbReference type="WBParaSite" id="TMUE_0000000752.1">
    <property type="protein sequence ID" value="TMUE_0000000752.1"/>
    <property type="gene ID" value="WBGene00296676"/>
</dbReference>
<evidence type="ECO:0000259" key="18">
    <source>
        <dbReference type="PROSITE" id="PS50056"/>
    </source>
</evidence>
<feature type="region of interest" description="Disordered" evidence="16">
    <location>
        <begin position="383"/>
        <end position="405"/>
    </location>
</feature>
<reference evidence="19" key="1">
    <citation type="submission" date="2013-11" db="EMBL/GenBank/DDBJ databases">
        <authorList>
            <person name="Aslett M."/>
        </authorList>
    </citation>
    <scope>NUCLEOTIDE SEQUENCE [LARGE SCALE GENOMIC DNA]</scope>
    <source>
        <strain evidence="19">Edinburgh</strain>
    </source>
</reference>
<dbReference type="InterPro" id="IPR000387">
    <property type="entry name" value="Tyr_Pase_dom"/>
</dbReference>
<dbReference type="SUPFAM" id="SSF142897">
    <property type="entry name" value="TFB5-like"/>
    <property type="match status" value="1"/>
</dbReference>
<dbReference type="InterPro" id="IPR009100">
    <property type="entry name" value="AcylCoA_DH/oxidase_NM_dom_sf"/>
</dbReference>
<evidence type="ECO:0000256" key="12">
    <source>
        <dbReference type="ARBA" id="ARBA00023128"/>
    </source>
</evidence>
<dbReference type="InterPro" id="IPR009400">
    <property type="entry name" value="TFIIH_TTDA/Tfb5"/>
</dbReference>
<dbReference type="SMART" id="SM00194">
    <property type="entry name" value="PTPc"/>
    <property type="match status" value="1"/>
</dbReference>
<evidence type="ECO:0000256" key="11">
    <source>
        <dbReference type="ARBA" id="ARBA00023015"/>
    </source>
</evidence>
<keyword evidence="11" id="KW-0805">Transcription regulation</keyword>
<dbReference type="InterPro" id="IPR013786">
    <property type="entry name" value="AcylCoA_DH/ox_N"/>
</dbReference>
<feature type="compositionally biased region" description="Low complexity" evidence="16">
    <location>
        <begin position="395"/>
        <end position="405"/>
    </location>
</feature>
<dbReference type="InterPro" id="IPR046373">
    <property type="entry name" value="Acyl-CoA_Oxase/DH_mid-dom_sf"/>
</dbReference>
<evidence type="ECO:0000256" key="2">
    <source>
        <dbReference type="ARBA" id="ARBA00004123"/>
    </source>
</evidence>
<evidence type="ECO:0000256" key="9">
    <source>
        <dbReference type="ARBA" id="ARBA00022946"/>
    </source>
</evidence>
<dbReference type="GO" id="GO:0005739">
    <property type="term" value="C:mitochondrion"/>
    <property type="evidence" value="ECO:0007669"/>
    <property type="project" value="UniProtKB-SubCell"/>
</dbReference>
<keyword evidence="12" id="KW-0496">Mitochondrion</keyword>
<reference evidence="19" key="2">
    <citation type="submission" date="2014-03" db="EMBL/GenBank/DDBJ databases">
        <title>The whipworm genome and dual-species transcriptomics of an intimate host-pathogen interaction.</title>
        <authorList>
            <person name="Foth B.J."/>
            <person name="Tsai I.J."/>
            <person name="Reid A.J."/>
            <person name="Bancroft A.J."/>
            <person name="Nichol S."/>
            <person name="Tracey A."/>
            <person name="Holroyd N."/>
            <person name="Cotton J.A."/>
            <person name="Stanley E.J."/>
            <person name="Zarowiecki M."/>
            <person name="Liu J.Z."/>
            <person name="Huckvale T."/>
            <person name="Cooper P.J."/>
            <person name="Grencis R.K."/>
            <person name="Berriman M."/>
        </authorList>
    </citation>
    <scope>NUCLEOTIDE SEQUENCE [LARGE SCALE GENOMIC DNA]</scope>
    <source>
        <strain evidence="19">Edinburgh</strain>
    </source>
</reference>
<keyword evidence="9" id="KW-0809">Transit peptide</keyword>
<dbReference type="FunFam" id="3.30.70.1220:FF:000001">
    <property type="entry name" value="General transcription factor IIH subunit 5"/>
    <property type="match status" value="1"/>
</dbReference>
<dbReference type="Pfam" id="PF00441">
    <property type="entry name" value="Acyl-CoA_dh_1"/>
    <property type="match status" value="1"/>
</dbReference>
<dbReference type="PROSITE" id="PS50055">
    <property type="entry name" value="TYR_PHOSPHATASE_PTP"/>
    <property type="match status" value="1"/>
</dbReference>
<dbReference type="GO" id="GO:0050660">
    <property type="term" value="F:flavin adenine dinucleotide binding"/>
    <property type="evidence" value="ECO:0007669"/>
    <property type="project" value="InterPro"/>
</dbReference>
<comment type="similarity">
    <text evidence="5">Belongs to the acyl-CoA dehydrogenase family.</text>
</comment>
<dbReference type="InterPro" id="IPR006091">
    <property type="entry name" value="Acyl-CoA_Oxase/DH_mid-dom"/>
</dbReference>
<evidence type="ECO:0000256" key="4">
    <source>
        <dbReference type="ARBA" id="ARBA00007470"/>
    </source>
</evidence>
<evidence type="ECO:0000256" key="5">
    <source>
        <dbReference type="ARBA" id="ARBA00009347"/>
    </source>
</evidence>
<evidence type="ECO:0000256" key="15">
    <source>
        <dbReference type="ARBA" id="ARBA00023242"/>
    </source>
</evidence>
<evidence type="ECO:0000313" key="19">
    <source>
        <dbReference type="Proteomes" id="UP000046395"/>
    </source>
</evidence>
<keyword evidence="13" id="KW-0804">Transcription</keyword>
<dbReference type="InterPro" id="IPR000242">
    <property type="entry name" value="PTP_cat"/>
</dbReference>
<keyword evidence="19" id="KW-1185">Reference proteome</keyword>
<keyword evidence="8" id="KW-0274">FAD</keyword>
<dbReference type="InterPro" id="IPR029021">
    <property type="entry name" value="Prot-tyrosine_phosphatase-like"/>
</dbReference>
<accession>A0A5S6R2A0</accession>
<dbReference type="InterPro" id="IPR009075">
    <property type="entry name" value="AcylCo_DH/oxidase_C"/>
</dbReference>
<dbReference type="AlphaFoldDB" id="A0A5S6R2A0"/>
<evidence type="ECO:0000256" key="7">
    <source>
        <dbReference type="ARBA" id="ARBA00022763"/>
    </source>
</evidence>
<keyword evidence="10" id="KW-0560">Oxidoreductase</keyword>
<comment type="similarity">
    <text evidence="4">Belongs to the TFB5 family.</text>
</comment>
<dbReference type="Gene3D" id="2.40.110.10">
    <property type="entry name" value="Butyryl-CoA Dehydrogenase, subunit A, domain 2"/>
    <property type="match status" value="1"/>
</dbReference>
<dbReference type="Pfam" id="PF02771">
    <property type="entry name" value="Acyl-CoA_dh_N"/>
    <property type="match status" value="1"/>
</dbReference>
<evidence type="ECO:0000256" key="16">
    <source>
        <dbReference type="SAM" id="MobiDB-lite"/>
    </source>
</evidence>
<dbReference type="InterPro" id="IPR035935">
    <property type="entry name" value="TFB5-like_sf"/>
</dbReference>
<keyword evidence="7" id="KW-0227">DNA damage</keyword>
<dbReference type="GO" id="GO:0006631">
    <property type="term" value="P:fatty acid metabolic process"/>
    <property type="evidence" value="ECO:0007669"/>
    <property type="project" value="UniProtKB-ARBA"/>
</dbReference>
<dbReference type="InterPro" id="IPR003595">
    <property type="entry name" value="Tyr_Pase_cat"/>
</dbReference>
<dbReference type="SUPFAM" id="SSF47203">
    <property type="entry name" value="Acyl-CoA dehydrogenase C-terminal domain-like"/>
    <property type="match status" value="1"/>
</dbReference>
<dbReference type="GO" id="GO:0000439">
    <property type="term" value="C:transcription factor TFIIH core complex"/>
    <property type="evidence" value="ECO:0007669"/>
    <property type="project" value="InterPro"/>
</dbReference>
<dbReference type="Proteomes" id="UP000046395">
    <property type="component" value="Unassembled WGS sequence"/>
</dbReference>
<evidence type="ECO:0000259" key="17">
    <source>
        <dbReference type="PROSITE" id="PS50055"/>
    </source>
</evidence>
<reference evidence="20 21" key="3">
    <citation type="submission" date="2019-12" db="UniProtKB">
        <authorList>
            <consortium name="WormBaseParasite"/>
        </authorList>
    </citation>
    <scope>IDENTIFICATION</scope>
</reference>
<evidence type="ECO:0000256" key="1">
    <source>
        <dbReference type="ARBA" id="ARBA00001974"/>
    </source>
</evidence>
<evidence type="ECO:0000313" key="20">
    <source>
        <dbReference type="WBParaSite" id="TMUE_0000000752.1"/>
    </source>
</evidence>
<evidence type="ECO:0000256" key="3">
    <source>
        <dbReference type="ARBA" id="ARBA00004173"/>
    </source>
</evidence>
<dbReference type="SMART" id="SM01395">
    <property type="entry name" value="Tbf5"/>
    <property type="match status" value="1"/>
</dbReference>
<evidence type="ECO:0000256" key="8">
    <source>
        <dbReference type="ARBA" id="ARBA00022827"/>
    </source>
</evidence>
<dbReference type="Pfam" id="PF00102">
    <property type="entry name" value="Y_phosphatase"/>
    <property type="match status" value="1"/>
</dbReference>
<keyword evidence="14" id="KW-0234">DNA repair</keyword>
<proteinExistence type="inferred from homology"/>
<dbReference type="Pfam" id="PF06331">
    <property type="entry name" value="Tfb5"/>
    <property type="match status" value="1"/>
</dbReference>
<organism evidence="19 21">
    <name type="scientific">Trichuris muris</name>
    <name type="common">Mouse whipworm</name>
    <dbReference type="NCBI Taxonomy" id="70415"/>
    <lineage>
        <taxon>Eukaryota</taxon>
        <taxon>Metazoa</taxon>
        <taxon>Ecdysozoa</taxon>
        <taxon>Nematoda</taxon>
        <taxon>Enoplea</taxon>
        <taxon>Dorylaimia</taxon>
        <taxon>Trichinellida</taxon>
        <taxon>Trichuridae</taxon>
        <taxon>Trichuris</taxon>
    </lineage>
</organism>
<feature type="domain" description="Tyrosine-protein phosphatase" evidence="17">
    <location>
        <begin position="56"/>
        <end position="291"/>
    </location>
</feature>
<dbReference type="WBParaSite" id="TMUE_3000013605.1">
    <property type="protein sequence ID" value="TMUE_3000013605.1"/>
    <property type="gene ID" value="WBGene00289930"/>
</dbReference>
<evidence type="ECO:0000256" key="13">
    <source>
        <dbReference type="ARBA" id="ARBA00023163"/>
    </source>
</evidence>
<evidence type="ECO:0000256" key="6">
    <source>
        <dbReference type="ARBA" id="ARBA00022630"/>
    </source>
</evidence>
<evidence type="ECO:0000256" key="10">
    <source>
        <dbReference type="ARBA" id="ARBA00023002"/>
    </source>
</evidence>
<dbReference type="Pfam" id="PF21343">
    <property type="entry name" value="ACAD9-ACADV_C"/>
    <property type="match status" value="1"/>
</dbReference>
<keyword evidence="15" id="KW-0539">Nucleus</keyword>
<comment type="cofactor">
    <cofactor evidence="1">
        <name>FAD</name>
        <dbReference type="ChEBI" id="CHEBI:57692"/>
    </cofactor>
</comment>
<dbReference type="PROSITE" id="PS00383">
    <property type="entry name" value="TYR_PHOSPHATASE_1"/>
    <property type="match status" value="1"/>
</dbReference>
<dbReference type="PRINTS" id="PR00700">
    <property type="entry name" value="PRTYPHPHTASE"/>
</dbReference>
<comment type="subcellular location">
    <subcellularLocation>
        <location evidence="3">Mitochondrion</location>
    </subcellularLocation>
    <subcellularLocation>
        <location evidence="2">Nucleus</location>
    </subcellularLocation>
</comment>
<dbReference type="Gene3D" id="3.90.190.10">
    <property type="entry name" value="Protein tyrosine phosphatase superfamily"/>
    <property type="match status" value="1"/>
</dbReference>
<sequence>MPLFDELSNPVKWVCTLAKDTQLNWHKLLLQYATELPRRPPCSLTRTFLQNIDNGRSSYADVPCLDETRIKLANPRNGNDYIHASWVKLPNVSCNFILTQAPTKETAEDFWNMVWQEKVTLIICLSKFIEGGKKAGFEYWPTSCGNEHRQKHGHIHMRNIGVRNTPTMALTILETVHESTKGRKNVMHYMYMDWVDHRTPVCVHNFLNLIEYIDNEVKNIKQPGIPTVLVHCTAGTDRSGTLVALRALIGAVNAGETPCIPAVVAQVRQQRAMAVHFIEQYAFIHYALITYIVNNCVLPQQWKDDILAKVSYLCGNVPTKPSCDLCAKTRRKSTAGKDLGEQSNKQSKRKIFASFVGLTMHGCHRTLLFGLRRRLLLVYRRSGGSSKGHDAIAQTSDSSSPSDTLPVEVKSISRGLFANRVDRSVLVYPEFEESDDLAEVEKLAEKVRNLIRSKVDSADMDRNRRIPEDVLRSFKTLGLYGLNIPKEFGGLALCTKASSKLYAELGLDLSLFTTVFVQNELVGKAITTFGSNEQKRRYLPLLAAGSISGAVCLHEDACGEDIGRSETKVVVSENGGTAVLRGTKTWVTNGALADVLIVAAKLDNGKQSDPSTAGKLSTFLLDRKNCAGLKVVKRQNTTGLRALEIVDLHFDDVPISLDCLLHKEGKGFEVSLTISDEGRHHFAAVAAAFLKRLLSVAAEHCNRRSHFGVTLAESNFVQERFAAVSLDIFALETIAYYISGYRDDDPSRDYTTDGSIAHLLARSAVRAGLITIMEVFGAAASTTDLEFERLLRDVTTWSSFLGSNDWLVGKIATSGLVAWAETSSEDLHKQGRPDDYPWHVFKTRFLSKDIFSDSFKLKHRLNEHVHPSLTDACRFIEEVMYKLEHIIRTQLHFKGKAIEDDCFTLRRLCEVGSSIFVMLAAVSRSSRSYCIGLKNSDLEVYMAHALCALLRKNALHIMTELVHGGLYGLENEDLMRRRIAGAVATANGYPIVSPLEKNCWKTMVNVTKGILVTCDPAMKQFLLHLDETIALGFKFILKDLDETHVFISADSVSTLSQKIDTLMESLSPDIAEK</sequence>
<dbReference type="SUPFAM" id="SSF56645">
    <property type="entry name" value="Acyl-CoA dehydrogenase NM domain-like"/>
    <property type="match status" value="1"/>
</dbReference>
<dbReference type="GO" id="GO:0004725">
    <property type="term" value="F:protein tyrosine phosphatase activity"/>
    <property type="evidence" value="ECO:0007669"/>
    <property type="project" value="InterPro"/>
</dbReference>
<dbReference type="SMART" id="SM00404">
    <property type="entry name" value="PTPc_motif"/>
    <property type="match status" value="1"/>
</dbReference>
<dbReference type="GO" id="GO:0003995">
    <property type="term" value="F:acyl-CoA dehydrogenase activity"/>
    <property type="evidence" value="ECO:0007669"/>
    <property type="project" value="TreeGrafter"/>
</dbReference>
<dbReference type="Gene3D" id="1.20.140.10">
    <property type="entry name" value="Butyryl-CoA Dehydrogenase, subunit A, domain 3"/>
    <property type="match status" value="2"/>
</dbReference>
<dbReference type="InterPro" id="IPR036250">
    <property type="entry name" value="AcylCo_DH-like_C"/>
</dbReference>
<dbReference type="GO" id="GO:0006367">
    <property type="term" value="P:transcription initiation at RNA polymerase II promoter"/>
    <property type="evidence" value="ECO:0007669"/>
    <property type="project" value="InterPro"/>
</dbReference>
<dbReference type="InterPro" id="IPR016130">
    <property type="entry name" value="Tyr_Pase_AS"/>
</dbReference>
<evidence type="ECO:0000256" key="14">
    <source>
        <dbReference type="ARBA" id="ARBA00023204"/>
    </source>
</evidence>
<dbReference type="InterPro" id="IPR049448">
    <property type="entry name" value="ACAD9/ACADV-like_C"/>
</dbReference>
<feature type="domain" description="Tyrosine specific protein phosphatases" evidence="18">
    <location>
        <begin position="204"/>
        <end position="282"/>
    </location>
</feature>
<evidence type="ECO:0000313" key="21">
    <source>
        <dbReference type="WBParaSite" id="TMUE_3000013605.1"/>
    </source>
</evidence>
<dbReference type="GO" id="GO:0006289">
    <property type="term" value="P:nucleotide-excision repair"/>
    <property type="evidence" value="ECO:0007669"/>
    <property type="project" value="InterPro"/>
</dbReference>
<dbReference type="PANTHER" id="PTHR43884:SF9">
    <property type="entry name" value="COMPLEX I ASSEMBLY FACTOR ACAD9, MITOCHONDRIAL"/>
    <property type="match status" value="1"/>
</dbReference>
<keyword evidence="6" id="KW-0285">Flavoprotein</keyword>
<dbReference type="InterPro" id="IPR037069">
    <property type="entry name" value="AcylCoA_DH/ox_N_sf"/>
</dbReference>
<dbReference type="CDD" id="cd00047">
    <property type="entry name" value="PTPc"/>
    <property type="match status" value="1"/>
</dbReference>